<evidence type="ECO:0000313" key="3">
    <source>
        <dbReference type="Proteomes" id="UP001314170"/>
    </source>
</evidence>
<feature type="compositionally biased region" description="Low complexity" evidence="1">
    <location>
        <begin position="21"/>
        <end position="46"/>
    </location>
</feature>
<dbReference type="Proteomes" id="UP001314170">
    <property type="component" value="Unassembled WGS sequence"/>
</dbReference>
<name>A0AAV1S4S6_9ROSI</name>
<gene>
    <name evidence="2" type="ORF">DCAF_LOCUS18215</name>
</gene>
<reference evidence="2 3" key="1">
    <citation type="submission" date="2024-01" db="EMBL/GenBank/DDBJ databases">
        <authorList>
            <person name="Waweru B."/>
        </authorList>
    </citation>
    <scope>NUCLEOTIDE SEQUENCE [LARGE SCALE GENOMIC DNA]</scope>
</reference>
<dbReference type="EMBL" id="CAWUPB010001168">
    <property type="protein sequence ID" value="CAK7345398.1"/>
    <property type="molecule type" value="Genomic_DNA"/>
</dbReference>
<protein>
    <submittedName>
        <fullName evidence="2">Uncharacterized protein</fullName>
    </submittedName>
</protein>
<comment type="caution">
    <text evidence="2">The sequence shown here is derived from an EMBL/GenBank/DDBJ whole genome shotgun (WGS) entry which is preliminary data.</text>
</comment>
<evidence type="ECO:0000313" key="2">
    <source>
        <dbReference type="EMBL" id="CAK7345398.1"/>
    </source>
</evidence>
<accession>A0AAV1S4S6</accession>
<proteinExistence type="predicted"/>
<feature type="region of interest" description="Disordered" evidence="1">
    <location>
        <begin position="1"/>
        <end position="46"/>
    </location>
</feature>
<dbReference type="AlphaFoldDB" id="A0AAV1S4S6"/>
<sequence>MAITGGSDPNPVSITIEPHSHNQNHNNASHSQINTPTTTAPPTTAAVTTERIVTKGLSHGRLLCYSDKKATGKTRE</sequence>
<keyword evidence="3" id="KW-1185">Reference proteome</keyword>
<organism evidence="2 3">
    <name type="scientific">Dovyalis caffra</name>
    <dbReference type="NCBI Taxonomy" id="77055"/>
    <lineage>
        <taxon>Eukaryota</taxon>
        <taxon>Viridiplantae</taxon>
        <taxon>Streptophyta</taxon>
        <taxon>Embryophyta</taxon>
        <taxon>Tracheophyta</taxon>
        <taxon>Spermatophyta</taxon>
        <taxon>Magnoliopsida</taxon>
        <taxon>eudicotyledons</taxon>
        <taxon>Gunneridae</taxon>
        <taxon>Pentapetalae</taxon>
        <taxon>rosids</taxon>
        <taxon>fabids</taxon>
        <taxon>Malpighiales</taxon>
        <taxon>Salicaceae</taxon>
        <taxon>Flacourtieae</taxon>
        <taxon>Dovyalis</taxon>
    </lineage>
</organism>
<evidence type="ECO:0000256" key="1">
    <source>
        <dbReference type="SAM" id="MobiDB-lite"/>
    </source>
</evidence>